<keyword evidence="6" id="KW-1185">Reference proteome</keyword>
<reference evidence="6" key="1">
    <citation type="submission" date="2012-06" db="EMBL/GenBank/DDBJ databases">
        <title>Complete sequence of chromosome of Desulfomonile tiedjei DSM 6799.</title>
        <authorList>
            <person name="Lucas S."/>
            <person name="Copeland A."/>
            <person name="Lapidus A."/>
            <person name="Glavina del Rio T."/>
            <person name="Dalin E."/>
            <person name="Tice H."/>
            <person name="Bruce D."/>
            <person name="Goodwin L."/>
            <person name="Pitluck S."/>
            <person name="Peters L."/>
            <person name="Ovchinnikova G."/>
            <person name="Zeytun A."/>
            <person name="Lu M."/>
            <person name="Kyrpides N."/>
            <person name="Mavromatis K."/>
            <person name="Ivanova N."/>
            <person name="Brettin T."/>
            <person name="Detter J.C."/>
            <person name="Han C."/>
            <person name="Larimer F."/>
            <person name="Land M."/>
            <person name="Hauser L."/>
            <person name="Markowitz V."/>
            <person name="Cheng J.-F."/>
            <person name="Hugenholtz P."/>
            <person name="Woyke T."/>
            <person name="Wu D."/>
            <person name="Spring S."/>
            <person name="Schroeder M."/>
            <person name="Brambilla E."/>
            <person name="Klenk H.-P."/>
            <person name="Eisen J.A."/>
        </authorList>
    </citation>
    <scope>NUCLEOTIDE SEQUENCE [LARGE SCALE GENOMIC DNA]</scope>
    <source>
        <strain evidence="6">ATCC 49306 / DSM 6799 / DCB-1</strain>
    </source>
</reference>
<proteinExistence type="predicted"/>
<sequence length="477" mass="51218">MHESLRMRLDRMFAPRSIAVIGAGDTPDKVGHAIMDSIVTGEFPGNVYPVHPRHESILGYKVFKKLEDLPEVPDLAVIALNQHSSVDIAARLRDMGVGGASLVAGGYAEMGAHGLELQAKLQQAAGDMPIVGPNTLGFLNARAKLNVTFYPRVLNPGYVSFLSQSGGIGLGFKGRADDEGLGIAKWIGVGNRLNLEFHTLIEYLKDDPDTRVIGLFTEGTSDPRALMKQIAETTPHKPVLVYKGGLGSDADRVTVTHTGAAAGEMRIWEGALQQAGARTVSSVWEMIALCKALAIGRIPLGKRIAIFTHTAGPSIVAWDVLMKEPGCVLSELAASTLERIAGILGPSVPVVHKNPVDGAAGAFLTKPFHDIAEAILMDDSVDALLAIFCEHKNWVYPSEELIELAHRFPKPIVACFIGTIRKIEPDRKRLHEAGIPTYVQPEDAAMGLRALLERLNISEARSGNSGSRHPLLGVTSA</sequence>
<dbReference type="SUPFAM" id="SSF51735">
    <property type="entry name" value="NAD(P)-binding Rossmann-fold domains"/>
    <property type="match status" value="1"/>
</dbReference>
<dbReference type="EMBL" id="CP003360">
    <property type="protein sequence ID" value="AFM24393.1"/>
    <property type="molecule type" value="Genomic_DNA"/>
</dbReference>
<dbReference type="STRING" id="706587.Desti_1682"/>
<dbReference type="Pfam" id="PF13607">
    <property type="entry name" value="Succ_CoA_lig"/>
    <property type="match status" value="1"/>
</dbReference>
<dbReference type="Gene3D" id="3.40.50.261">
    <property type="entry name" value="Succinyl-CoA synthetase domains"/>
    <property type="match status" value="2"/>
</dbReference>
<dbReference type="InterPro" id="IPR032875">
    <property type="entry name" value="Succ_CoA_lig_flav_dom"/>
</dbReference>
<dbReference type="InterPro" id="IPR003781">
    <property type="entry name" value="CoA-bd"/>
</dbReference>
<keyword evidence="2" id="KW-0547">Nucleotide-binding</keyword>
<dbReference type="GO" id="GO:0016874">
    <property type="term" value="F:ligase activity"/>
    <property type="evidence" value="ECO:0007669"/>
    <property type="project" value="UniProtKB-KW"/>
</dbReference>
<evidence type="ECO:0000259" key="4">
    <source>
        <dbReference type="PROSITE" id="PS50206"/>
    </source>
</evidence>
<dbReference type="InterPro" id="IPR001763">
    <property type="entry name" value="Rhodanese-like_dom"/>
</dbReference>
<dbReference type="InterPro" id="IPR036291">
    <property type="entry name" value="NAD(P)-bd_dom_sf"/>
</dbReference>
<evidence type="ECO:0000256" key="2">
    <source>
        <dbReference type="ARBA" id="ARBA00022741"/>
    </source>
</evidence>
<dbReference type="GO" id="GO:0005524">
    <property type="term" value="F:ATP binding"/>
    <property type="evidence" value="ECO:0007669"/>
    <property type="project" value="UniProtKB-KW"/>
</dbReference>
<dbReference type="InterPro" id="IPR016102">
    <property type="entry name" value="Succinyl-CoA_synth-like"/>
</dbReference>
<dbReference type="Gene3D" id="3.40.50.720">
    <property type="entry name" value="NAD(P)-binding Rossmann-like Domain"/>
    <property type="match status" value="1"/>
</dbReference>
<dbReference type="PROSITE" id="PS50206">
    <property type="entry name" value="RHODANESE_3"/>
    <property type="match status" value="1"/>
</dbReference>
<evidence type="ECO:0000256" key="1">
    <source>
        <dbReference type="ARBA" id="ARBA00022598"/>
    </source>
</evidence>
<evidence type="ECO:0000256" key="3">
    <source>
        <dbReference type="ARBA" id="ARBA00022840"/>
    </source>
</evidence>
<dbReference type="SUPFAM" id="SSF52210">
    <property type="entry name" value="Succinyl-CoA synthetase domains"/>
    <property type="match status" value="2"/>
</dbReference>
<evidence type="ECO:0000313" key="5">
    <source>
        <dbReference type="EMBL" id="AFM24393.1"/>
    </source>
</evidence>
<accession>I4C4A2</accession>
<gene>
    <name evidence="5" type="ordered locus">Desti_1682</name>
</gene>
<dbReference type="PANTHER" id="PTHR43334:SF1">
    <property type="entry name" value="3-HYDROXYPROPIONATE--COA LIGASE [ADP-FORMING]"/>
    <property type="match status" value="1"/>
</dbReference>
<evidence type="ECO:0000313" key="6">
    <source>
        <dbReference type="Proteomes" id="UP000006055"/>
    </source>
</evidence>
<dbReference type="InterPro" id="IPR051538">
    <property type="entry name" value="Acyl-CoA_Synth/Transferase"/>
</dbReference>
<organism evidence="5 6">
    <name type="scientific">Desulfomonile tiedjei (strain ATCC 49306 / DSM 6799 / DCB-1)</name>
    <dbReference type="NCBI Taxonomy" id="706587"/>
    <lineage>
        <taxon>Bacteria</taxon>
        <taxon>Pseudomonadati</taxon>
        <taxon>Thermodesulfobacteriota</taxon>
        <taxon>Desulfomonilia</taxon>
        <taxon>Desulfomonilales</taxon>
        <taxon>Desulfomonilaceae</taxon>
        <taxon>Desulfomonile</taxon>
    </lineage>
</organism>
<keyword evidence="1" id="KW-0436">Ligase</keyword>
<dbReference type="SMART" id="SM00881">
    <property type="entry name" value="CoA_binding"/>
    <property type="match status" value="1"/>
</dbReference>
<feature type="domain" description="Rhodanese" evidence="4">
    <location>
        <begin position="83"/>
        <end position="119"/>
    </location>
</feature>
<name>I4C4A2_DESTA</name>
<dbReference type="PANTHER" id="PTHR43334">
    <property type="entry name" value="ACETATE--COA LIGASE [ADP-FORMING]"/>
    <property type="match status" value="1"/>
</dbReference>
<dbReference type="eggNOG" id="COG1042">
    <property type="taxonomic scope" value="Bacteria"/>
</dbReference>
<dbReference type="Pfam" id="PF13380">
    <property type="entry name" value="CoA_binding_2"/>
    <property type="match status" value="1"/>
</dbReference>
<keyword evidence="3" id="KW-0067">ATP-binding</keyword>
<protein>
    <submittedName>
        <fullName evidence="5">Acyl-CoA synthetase (NDP forming)</fullName>
    </submittedName>
</protein>
<dbReference type="Proteomes" id="UP000006055">
    <property type="component" value="Chromosome"/>
</dbReference>
<dbReference type="KEGG" id="dti:Desti_1682"/>
<dbReference type="HOGENOM" id="CLU_007415_2_3_7"/>
<dbReference type="AlphaFoldDB" id="I4C4A2"/>
<dbReference type="OrthoDB" id="9791027at2"/>